<gene>
    <name evidence="4" type="ORF">LSAA_11943</name>
</gene>
<dbReference type="Pfam" id="PF12796">
    <property type="entry name" value="Ank_2"/>
    <property type="match status" value="2"/>
</dbReference>
<dbReference type="PROSITE" id="PS50088">
    <property type="entry name" value="ANK_REPEAT"/>
    <property type="match status" value="2"/>
</dbReference>
<dbReference type="InterPro" id="IPR001496">
    <property type="entry name" value="SOCS_box"/>
</dbReference>
<dbReference type="InterPro" id="IPR036036">
    <property type="entry name" value="SOCS_box-like_dom_sf"/>
</dbReference>
<dbReference type="InterPro" id="IPR002110">
    <property type="entry name" value="Ankyrin_rpt"/>
</dbReference>
<name>A0A7R8D247_LEPSM</name>
<dbReference type="OrthoDB" id="6379741at2759"/>
<dbReference type="Gene3D" id="1.25.40.20">
    <property type="entry name" value="Ankyrin repeat-containing domain"/>
    <property type="match status" value="1"/>
</dbReference>
<dbReference type="AlphaFoldDB" id="A0A7R8D247"/>
<dbReference type="SMART" id="SM00253">
    <property type="entry name" value="SOCS"/>
    <property type="match status" value="1"/>
</dbReference>
<dbReference type="CDD" id="cd03587">
    <property type="entry name" value="SOCS"/>
    <property type="match status" value="1"/>
</dbReference>
<dbReference type="PANTHER" id="PTHR24173">
    <property type="entry name" value="ANKYRIN REPEAT CONTAINING"/>
    <property type="match status" value="1"/>
</dbReference>
<dbReference type="InterPro" id="IPR036770">
    <property type="entry name" value="Ankyrin_rpt-contain_sf"/>
</dbReference>
<dbReference type="PROSITE" id="PS50297">
    <property type="entry name" value="ANK_REP_REGION"/>
    <property type="match status" value="1"/>
</dbReference>
<evidence type="ECO:0000256" key="2">
    <source>
        <dbReference type="ARBA" id="ARBA00023043"/>
    </source>
</evidence>
<protein>
    <submittedName>
        <fullName evidence="4">ASB1</fullName>
    </submittedName>
</protein>
<feature type="compositionally biased region" description="Low complexity" evidence="3">
    <location>
        <begin position="381"/>
        <end position="395"/>
    </location>
</feature>
<dbReference type="PANTHER" id="PTHR24173:SF27">
    <property type="entry name" value="ANKYRIN REPEAT AND SOCS BOX PROTEIN 1"/>
    <property type="match status" value="1"/>
</dbReference>
<evidence type="ECO:0000313" key="4">
    <source>
        <dbReference type="EMBL" id="CAF2972304.1"/>
    </source>
</evidence>
<keyword evidence="5" id="KW-1185">Reference proteome</keyword>
<dbReference type="Pfam" id="PF07525">
    <property type="entry name" value="SOCS_box"/>
    <property type="match status" value="1"/>
</dbReference>
<accession>A0A7R8D247</accession>
<dbReference type="GO" id="GO:0000151">
    <property type="term" value="C:ubiquitin ligase complex"/>
    <property type="evidence" value="ECO:0007669"/>
    <property type="project" value="TreeGrafter"/>
</dbReference>
<dbReference type="SUPFAM" id="SSF158235">
    <property type="entry name" value="SOCS box-like"/>
    <property type="match status" value="1"/>
</dbReference>
<dbReference type="SMART" id="SM00969">
    <property type="entry name" value="SOCS_box"/>
    <property type="match status" value="1"/>
</dbReference>
<dbReference type="PROSITE" id="PS50225">
    <property type="entry name" value="SOCS"/>
    <property type="match status" value="1"/>
</dbReference>
<sequence>MEGIEVEQLPLSQTRSKDLANLIIDFDDESCQNYDLHLSAYQGEHDRLKYLLQDQDIKSHINDRIRPYLSTPLRLAATAGHLDSLRVLIENGASLEAIDVKSQTALFTALVNRHWDCVEYLLSVGANPNGNDQNLCSPLSVMAQRGYYEGIKLLCTWGADTEDFYRLLSGLPSLPLTICTTYHHFKEFSLLLLFGAKPDLGPSYRSSHPMIVDNCNTSLSGTVMMYRQIIERCSVPHTIIKHKCPPEFVYLYYEFGGNLCIKDSKGLMATEISDQAPGLEIMKILQETPLSLQSICRLTICRSLMHDLEKIKSLPLNSKLIHFLLYMEIANSINQIPKFEKSDQTVFKYKSRALPIDWVIEEELQQQDKVVETLIVDVDGDNNNNRSSLDNNQGNIPPPPPLPPPPSRPHFIQLSSNRVAL</sequence>
<organism evidence="4 5">
    <name type="scientific">Lepeophtheirus salmonis</name>
    <name type="common">Salmon louse</name>
    <name type="synonym">Caligus salmonis</name>
    <dbReference type="NCBI Taxonomy" id="72036"/>
    <lineage>
        <taxon>Eukaryota</taxon>
        <taxon>Metazoa</taxon>
        <taxon>Ecdysozoa</taxon>
        <taxon>Arthropoda</taxon>
        <taxon>Crustacea</taxon>
        <taxon>Multicrustacea</taxon>
        <taxon>Hexanauplia</taxon>
        <taxon>Copepoda</taxon>
        <taxon>Siphonostomatoida</taxon>
        <taxon>Caligidae</taxon>
        <taxon>Lepeophtheirus</taxon>
    </lineage>
</organism>
<dbReference type="SUPFAM" id="SSF48403">
    <property type="entry name" value="Ankyrin repeat"/>
    <property type="match status" value="1"/>
</dbReference>
<dbReference type="GO" id="GO:0006511">
    <property type="term" value="P:ubiquitin-dependent protein catabolic process"/>
    <property type="evidence" value="ECO:0007669"/>
    <property type="project" value="TreeGrafter"/>
</dbReference>
<evidence type="ECO:0000313" key="5">
    <source>
        <dbReference type="Proteomes" id="UP000675881"/>
    </source>
</evidence>
<evidence type="ECO:0000256" key="1">
    <source>
        <dbReference type="ARBA" id="ARBA00022737"/>
    </source>
</evidence>
<evidence type="ECO:0000256" key="3">
    <source>
        <dbReference type="SAM" id="MobiDB-lite"/>
    </source>
</evidence>
<keyword evidence="2" id="KW-0040">ANK repeat</keyword>
<feature type="region of interest" description="Disordered" evidence="3">
    <location>
        <begin position="381"/>
        <end position="411"/>
    </location>
</feature>
<dbReference type="EMBL" id="HG994585">
    <property type="protein sequence ID" value="CAF2972304.1"/>
    <property type="molecule type" value="Genomic_DNA"/>
</dbReference>
<proteinExistence type="predicted"/>
<dbReference type="GO" id="GO:0016567">
    <property type="term" value="P:protein ubiquitination"/>
    <property type="evidence" value="ECO:0007669"/>
    <property type="project" value="TreeGrafter"/>
</dbReference>
<dbReference type="GO" id="GO:0035556">
    <property type="term" value="P:intracellular signal transduction"/>
    <property type="evidence" value="ECO:0007669"/>
    <property type="project" value="InterPro"/>
</dbReference>
<reference evidence="4" key="1">
    <citation type="submission" date="2021-02" db="EMBL/GenBank/DDBJ databases">
        <authorList>
            <person name="Bekaert M."/>
        </authorList>
    </citation>
    <scope>NUCLEOTIDE SEQUENCE</scope>
    <source>
        <strain evidence="4">IoA-00</strain>
    </source>
</reference>
<feature type="compositionally biased region" description="Pro residues" evidence="3">
    <location>
        <begin position="396"/>
        <end position="408"/>
    </location>
</feature>
<keyword evidence="1" id="KW-0677">Repeat</keyword>
<dbReference type="SMART" id="SM00248">
    <property type="entry name" value="ANK"/>
    <property type="match status" value="4"/>
</dbReference>
<dbReference type="Proteomes" id="UP000675881">
    <property type="component" value="Chromosome 6"/>
</dbReference>